<name>A0A926IAN9_9FIRM</name>
<evidence type="ECO:0000256" key="1">
    <source>
        <dbReference type="ARBA" id="ARBA00002197"/>
    </source>
</evidence>
<dbReference type="HAMAP" id="MF_00230">
    <property type="entry name" value="CobT"/>
    <property type="match status" value="1"/>
</dbReference>
<evidence type="ECO:0000256" key="11">
    <source>
        <dbReference type="HAMAP-Rule" id="MF_00230"/>
    </source>
</evidence>
<dbReference type="GO" id="GO:0009236">
    <property type="term" value="P:cobalamin biosynthetic process"/>
    <property type="evidence" value="ECO:0007669"/>
    <property type="project" value="UniProtKB-UniRule"/>
</dbReference>
<evidence type="ECO:0000256" key="8">
    <source>
        <dbReference type="ARBA" id="ARBA00022679"/>
    </source>
</evidence>
<organism evidence="12 13">
    <name type="scientific">Zongyangia hominis</name>
    <dbReference type="NCBI Taxonomy" id="2763677"/>
    <lineage>
        <taxon>Bacteria</taxon>
        <taxon>Bacillati</taxon>
        <taxon>Bacillota</taxon>
        <taxon>Clostridia</taxon>
        <taxon>Eubacteriales</taxon>
        <taxon>Oscillospiraceae</taxon>
        <taxon>Zongyangia</taxon>
    </lineage>
</organism>
<dbReference type="SUPFAM" id="SSF52733">
    <property type="entry name" value="Nicotinate mononucleotide:5,6-dimethylbenzimidazole phosphoribosyltransferase (CobT)"/>
    <property type="match status" value="1"/>
</dbReference>
<keyword evidence="7 11" id="KW-0328">Glycosyltransferase</keyword>
<comment type="similarity">
    <text evidence="3 11">Belongs to the CobT family.</text>
</comment>
<dbReference type="GO" id="GO:0008939">
    <property type="term" value="F:nicotinate-nucleotide-dimethylbenzimidazole phosphoribosyltransferase activity"/>
    <property type="evidence" value="ECO:0007669"/>
    <property type="project" value="UniProtKB-UniRule"/>
</dbReference>
<dbReference type="PANTHER" id="PTHR43463:SF1">
    <property type="entry name" value="NICOTINATE-NUCLEOTIDE--DIMETHYLBENZIMIDAZOLE PHOSPHORIBOSYLTRANSFERASE"/>
    <property type="match status" value="1"/>
</dbReference>
<dbReference type="NCBIfam" id="NF000996">
    <property type="entry name" value="PRK00105.1"/>
    <property type="match status" value="1"/>
</dbReference>
<dbReference type="Gene3D" id="1.10.1610.10">
    <property type="match status" value="1"/>
</dbReference>
<evidence type="ECO:0000256" key="5">
    <source>
        <dbReference type="ARBA" id="ARBA00015486"/>
    </source>
</evidence>
<dbReference type="InterPro" id="IPR036087">
    <property type="entry name" value="Nict_dMeBzImd_PRibTrfase_sf"/>
</dbReference>
<gene>
    <name evidence="11 12" type="primary">cobT</name>
    <name evidence="12" type="ORF">H8709_00440</name>
</gene>
<dbReference type="CDD" id="cd02439">
    <property type="entry name" value="DMB-PRT_CobT"/>
    <property type="match status" value="1"/>
</dbReference>
<dbReference type="Gene3D" id="3.40.50.10210">
    <property type="match status" value="1"/>
</dbReference>
<dbReference type="NCBIfam" id="TIGR03160">
    <property type="entry name" value="cobT_DBIPRT"/>
    <property type="match status" value="1"/>
</dbReference>
<comment type="caution">
    <text evidence="12">The sequence shown here is derived from an EMBL/GenBank/DDBJ whole genome shotgun (WGS) entry which is preliminary data.</text>
</comment>
<dbReference type="InterPro" id="IPR023195">
    <property type="entry name" value="Nict_dMeBzImd_PRibTrfase_N"/>
</dbReference>
<comment type="catalytic activity">
    <reaction evidence="10 11">
        <text>5,6-dimethylbenzimidazole + nicotinate beta-D-ribonucleotide = alpha-ribazole 5'-phosphate + nicotinate + H(+)</text>
        <dbReference type="Rhea" id="RHEA:11196"/>
        <dbReference type="ChEBI" id="CHEBI:15378"/>
        <dbReference type="ChEBI" id="CHEBI:15890"/>
        <dbReference type="ChEBI" id="CHEBI:32544"/>
        <dbReference type="ChEBI" id="CHEBI:57502"/>
        <dbReference type="ChEBI" id="CHEBI:57918"/>
        <dbReference type="EC" id="2.4.2.21"/>
    </reaction>
</comment>
<dbReference type="FunFam" id="3.40.50.10210:FF:000001">
    <property type="entry name" value="Nicotinate-nucleotide--dimethylbenzimidazole phosphoribosyltransferase"/>
    <property type="match status" value="1"/>
</dbReference>
<keyword evidence="13" id="KW-1185">Reference proteome</keyword>
<evidence type="ECO:0000313" key="12">
    <source>
        <dbReference type="EMBL" id="MBC8569297.1"/>
    </source>
</evidence>
<feature type="active site" description="Proton acceptor" evidence="11">
    <location>
        <position position="316"/>
    </location>
</feature>
<comment type="pathway">
    <text evidence="2 11">Nucleoside biosynthesis; alpha-ribazole biosynthesis; alpha-ribazole from 5,6-dimethylbenzimidazole: step 1/2.</text>
</comment>
<evidence type="ECO:0000256" key="3">
    <source>
        <dbReference type="ARBA" id="ARBA00007110"/>
    </source>
</evidence>
<evidence type="ECO:0000256" key="6">
    <source>
        <dbReference type="ARBA" id="ARBA00022573"/>
    </source>
</evidence>
<evidence type="ECO:0000256" key="9">
    <source>
        <dbReference type="ARBA" id="ARBA00030686"/>
    </source>
</evidence>
<dbReference type="Proteomes" id="UP000660861">
    <property type="component" value="Unassembled WGS sequence"/>
</dbReference>
<accession>A0A926IAN9</accession>
<dbReference type="AlphaFoldDB" id="A0A926IAN9"/>
<proteinExistence type="inferred from homology"/>
<dbReference type="InterPro" id="IPR003200">
    <property type="entry name" value="Nict_dMeBzImd_PRibTrfase"/>
</dbReference>
<keyword evidence="6 11" id="KW-0169">Cobalamin biosynthesis</keyword>
<sequence>MTMEETIKCIRPLDEGAMEAAKDRWDAIAKPLHSLGLLEDAIVKIAGMTGSVRVTLDKRAVIVMCADNGVVAEGVTQTGNEVTGIVAENMTRGETSVCQMARVARAQVIPVDIGVAGTVEGPGLIRAKVSPGTANMARGPAMTRAQAVQAVETGIRVACDCVRSGCRILATGEMGIGNTTTSSALASVFLGRPPEEVTGRGAGLSDAGLSKKVAAIRRAIAVNRPDPADPLDTLSKVGGLDIAGLAGVFLGGAACRVPVLLDGFISGAAALTAARLCPPAAGYMLASHVSKEAAAHWILEELGLSPFLTAQMCLGEGTGAVAALPILDMALAVYGGMSTFADIEMEAYEPLSD</sequence>
<dbReference type="InterPro" id="IPR017846">
    <property type="entry name" value="Nict_dMeBzImd_PRibTrfase_bact"/>
</dbReference>
<evidence type="ECO:0000256" key="10">
    <source>
        <dbReference type="ARBA" id="ARBA00047340"/>
    </source>
</evidence>
<evidence type="ECO:0000256" key="7">
    <source>
        <dbReference type="ARBA" id="ARBA00022676"/>
    </source>
</evidence>
<evidence type="ECO:0000256" key="4">
    <source>
        <dbReference type="ARBA" id="ARBA00011991"/>
    </source>
</evidence>
<reference evidence="12" key="1">
    <citation type="submission" date="2020-08" db="EMBL/GenBank/DDBJ databases">
        <title>Genome public.</title>
        <authorList>
            <person name="Liu C."/>
            <person name="Sun Q."/>
        </authorList>
    </citation>
    <scope>NUCLEOTIDE SEQUENCE</scope>
    <source>
        <strain evidence="12">NSJ-54</strain>
    </source>
</reference>
<dbReference type="PANTHER" id="PTHR43463">
    <property type="entry name" value="NICOTINATE-NUCLEOTIDE--DIMETHYLBENZIMIDAZOLE PHOSPHORIBOSYLTRANSFERASE"/>
    <property type="match status" value="1"/>
</dbReference>
<evidence type="ECO:0000256" key="2">
    <source>
        <dbReference type="ARBA" id="ARBA00005049"/>
    </source>
</evidence>
<keyword evidence="8 11" id="KW-0808">Transferase</keyword>
<comment type="function">
    <text evidence="1 11">Catalyzes the synthesis of alpha-ribazole-5'-phosphate from nicotinate mononucleotide (NAMN) and 5,6-dimethylbenzimidazole (DMB).</text>
</comment>
<dbReference type="Pfam" id="PF02277">
    <property type="entry name" value="DBI_PRT"/>
    <property type="match status" value="1"/>
</dbReference>
<evidence type="ECO:0000313" key="13">
    <source>
        <dbReference type="Proteomes" id="UP000660861"/>
    </source>
</evidence>
<protein>
    <recommendedName>
        <fullName evidence="5 11">Nicotinate-nucleotide--dimethylbenzimidazole phosphoribosyltransferase</fullName>
        <shortName evidence="11">NN:DBI PRT</shortName>
        <ecNumber evidence="4 11">2.4.2.21</ecNumber>
    </recommendedName>
    <alternativeName>
        <fullName evidence="9 11">N(1)-alpha-phosphoribosyltransferase</fullName>
    </alternativeName>
</protein>
<dbReference type="EMBL" id="JACRTC010000001">
    <property type="protein sequence ID" value="MBC8569297.1"/>
    <property type="molecule type" value="Genomic_DNA"/>
</dbReference>
<dbReference type="EC" id="2.4.2.21" evidence="4 11"/>